<evidence type="ECO:0000313" key="12">
    <source>
        <dbReference type="Proteomes" id="UP000008549"/>
    </source>
</evidence>
<keyword evidence="12" id="KW-1185">Reference proteome</keyword>
<dbReference type="InterPro" id="IPR039465">
    <property type="entry name" value="IL-17_rcpt-like"/>
</dbReference>
<evidence type="ECO:0000256" key="3">
    <source>
        <dbReference type="ARBA" id="ARBA00022729"/>
    </source>
</evidence>
<dbReference type="PROSITE" id="PS51534">
    <property type="entry name" value="SEFIR"/>
    <property type="match status" value="1"/>
</dbReference>
<name>A8WUE0_CAEBR</name>
<dbReference type="AlphaFoldDB" id="A8WUE0"/>
<feature type="region of interest" description="Disordered" evidence="8">
    <location>
        <begin position="673"/>
        <end position="730"/>
    </location>
</feature>
<gene>
    <name evidence="13" type="primary">ilcr-2</name>
    <name evidence="11 13" type="ORF">CBG02408</name>
    <name evidence="11" type="ORF">CBG_02408</name>
</gene>
<dbReference type="FunCoup" id="A8WUE0">
    <property type="interactions" value="103"/>
</dbReference>
<feature type="domain" description="SEFIR" evidence="10">
    <location>
        <begin position="437"/>
        <end position="587"/>
    </location>
</feature>
<evidence type="ECO:0000259" key="10">
    <source>
        <dbReference type="PROSITE" id="PS51534"/>
    </source>
</evidence>
<feature type="transmembrane region" description="Helical" evidence="9">
    <location>
        <begin position="396"/>
        <end position="419"/>
    </location>
</feature>
<dbReference type="Proteomes" id="UP000008549">
    <property type="component" value="Unassembled WGS sequence"/>
</dbReference>
<dbReference type="GO" id="GO:0030368">
    <property type="term" value="F:interleukin-17 receptor activity"/>
    <property type="evidence" value="ECO:0000318"/>
    <property type="project" value="GO_Central"/>
</dbReference>
<evidence type="ECO:0000256" key="7">
    <source>
        <dbReference type="ARBA" id="ARBA00023180"/>
    </source>
</evidence>
<dbReference type="HOGENOM" id="CLU_023540_0_0_1"/>
<dbReference type="PANTHER" id="PTHR15583:SF7">
    <property type="entry name" value="INTERLEUKIN CYTOKINE RECEPTOR-RELATED PROTEIN 2"/>
    <property type="match status" value="1"/>
</dbReference>
<dbReference type="EMBL" id="HE601438">
    <property type="protein sequence ID" value="CAP24102.2"/>
    <property type="molecule type" value="Genomic_DNA"/>
</dbReference>
<evidence type="ECO:0000313" key="11">
    <source>
        <dbReference type="EMBL" id="CAP24102.2"/>
    </source>
</evidence>
<dbReference type="FunFam" id="3.40.50.11530:FF:000008">
    <property type="entry name" value="Interleukin cytokine receptor-related protein 2"/>
    <property type="match status" value="1"/>
</dbReference>
<dbReference type="OMA" id="CRKSFIV"/>
<dbReference type="InParanoid" id="A8WUE0"/>
<proteinExistence type="predicted"/>
<feature type="transmembrane region" description="Helical" evidence="9">
    <location>
        <begin position="21"/>
        <end position="40"/>
    </location>
</feature>
<dbReference type="InterPro" id="IPR013568">
    <property type="entry name" value="SEFIR_dom"/>
</dbReference>
<dbReference type="GO" id="GO:0043235">
    <property type="term" value="C:receptor complex"/>
    <property type="evidence" value="ECO:0007669"/>
    <property type="project" value="EnsemblMetazoa"/>
</dbReference>
<evidence type="ECO:0000256" key="4">
    <source>
        <dbReference type="ARBA" id="ARBA00022989"/>
    </source>
</evidence>
<comment type="subcellular location">
    <subcellularLocation>
        <location evidence="1">Membrane</location>
        <topology evidence="1">Single-pass type I membrane protein</topology>
    </subcellularLocation>
</comment>
<keyword evidence="3" id="KW-0732">Signal</keyword>
<keyword evidence="6" id="KW-0675">Receptor</keyword>
<dbReference type="STRING" id="6238.A8WUE0"/>
<keyword evidence="7" id="KW-0325">Glycoprotein</keyword>
<dbReference type="PANTHER" id="PTHR15583">
    <property type="entry name" value="INTERLEUKIN-17 RECEPTOR"/>
    <property type="match status" value="1"/>
</dbReference>
<reference evidence="11 12" key="1">
    <citation type="journal article" date="2003" name="PLoS Biol.">
        <title>The genome sequence of Caenorhabditis briggsae: a platform for comparative genomics.</title>
        <authorList>
            <person name="Stein L.D."/>
            <person name="Bao Z."/>
            <person name="Blasiar D."/>
            <person name="Blumenthal T."/>
            <person name="Brent M.R."/>
            <person name="Chen N."/>
            <person name="Chinwalla A."/>
            <person name="Clarke L."/>
            <person name="Clee C."/>
            <person name="Coghlan A."/>
            <person name="Coulson A."/>
            <person name="D'Eustachio P."/>
            <person name="Fitch D.H."/>
            <person name="Fulton L.A."/>
            <person name="Fulton R.E."/>
            <person name="Griffiths-Jones S."/>
            <person name="Harris T.W."/>
            <person name="Hillier L.W."/>
            <person name="Kamath R."/>
            <person name="Kuwabara P.E."/>
            <person name="Mardis E.R."/>
            <person name="Marra M.A."/>
            <person name="Miner T.L."/>
            <person name="Minx P."/>
            <person name="Mullikin J.C."/>
            <person name="Plumb R.W."/>
            <person name="Rogers J."/>
            <person name="Schein J.E."/>
            <person name="Sohrmann M."/>
            <person name="Spieth J."/>
            <person name="Stajich J.E."/>
            <person name="Wei C."/>
            <person name="Willey D."/>
            <person name="Wilson R.K."/>
            <person name="Durbin R."/>
            <person name="Waterston R.H."/>
        </authorList>
    </citation>
    <scope>NUCLEOTIDE SEQUENCE [LARGE SCALE GENOMIC DNA]</scope>
    <source>
        <strain evidence="11 12">AF16</strain>
    </source>
</reference>
<organism evidence="11 12">
    <name type="scientific">Caenorhabditis briggsae</name>
    <dbReference type="NCBI Taxonomy" id="6238"/>
    <lineage>
        <taxon>Eukaryota</taxon>
        <taxon>Metazoa</taxon>
        <taxon>Ecdysozoa</taxon>
        <taxon>Nematoda</taxon>
        <taxon>Chromadorea</taxon>
        <taxon>Rhabditida</taxon>
        <taxon>Rhabditina</taxon>
        <taxon>Rhabditomorpha</taxon>
        <taxon>Rhabditoidea</taxon>
        <taxon>Rhabditidae</taxon>
        <taxon>Peloderinae</taxon>
        <taxon>Caenorhabditis</taxon>
    </lineage>
</organism>
<evidence type="ECO:0000256" key="1">
    <source>
        <dbReference type="ARBA" id="ARBA00004479"/>
    </source>
</evidence>
<dbReference type="GO" id="GO:0040017">
    <property type="term" value="P:positive regulation of locomotion"/>
    <property type="evidence" value="ECO:0007669"/>
    <property type="project" value="EnsemblMetazoa"/>
</dbReference>
<sequence>MSPFSVTNFRTFLPTGCPTNLLYFYSISFLITTSSLVYSLPATSSARNASDYVLRNVFENQDQCYKDSFVYVKDVDAGKSKLFTTYPTTKECSNRLKLNGKLVRRIFQFHYEEASDLPDKLPTCPPGLVDLEVIPAYFGLSQLSYPYANLNISVMAHSPVDTIAFRLHCLHASDGSDVYCSDLKDMYINGVKEWPCRAIQLSTKVQYPARFSYACFRLTSYSVYAINATVLPQKCRVTTIVTAPRFEELYPDMLVDPSISKKEIATKDPFWAPMIAVDFSDENAIWIRLGKAPRAECDTINVNVYKEHDDDSEKVNFVAALSIKCPETAIKWENQKAGKYLLSAYVLIRGCKFICEPNARGCTQCFRTHLNLVIHETRASLTWLTVQKIKDYGLEIFLAIVSILSIGCVVVIVAVIVFLHKKRQEANRVQEIRLSDFVKTMLVYADDSELHTNCVKHLVDNLRHCSTVEPIFDLEKLITAEQVVPSRWLIEQLSTLQKFIIVISDCAVRILDSEASETHHLVQSRPFSDLFGPAMDIIIGDATRRPEEARKKYAIARFEISPEVPANLAILRLPTFILPKDFSRLTAFLHSLDYGETFNITSNISKCRLDDWALAIYRTTIFTRENPNWIDTRWKPKDEQDVMNLKRETPVTFTYSNEEGRIAASKKFNLIPPKEGSEVDEVEEGEISQKEASAPDDETAFLIKPPALDDISDSDEDEEEDQGSNTIVAL</sequence>
<dbReference type="eggNOG" id="ENOG502S3GM">
    <property type="taxonomic scope" value="Eukaryota"/>
</dbReference>
<feature type="compositionally biased region" description="Acidic residues" evidence="8">
    <location>
        <begin position="710"/>
        <end position="722"/>
    </location>
</feature>
<dbReference type="Gene3D" id="3.40.50.11530">
    <property type="match status" value="1"/>
</dbReference>
<evidence type="ECO:0000256" key="9">
    <source>
        <dbReference type="SAM" id="Phobius"/>
    </source>
</evidence>
<evidence type="ECO:0000256" key="5">
    <source>
        <dbReference type="ARBA" id="ARBA00023136"/>
    </source>
</evidence>
<evidence type="ECO:0000256" key="2">
    <source>
        <dbReference type="ARBA" id="ARBA00022692"/>
    </source>
</evidence>
<keyword evidence="2 9" id="KW-0812">Transmembrane</keyword>
<evidence type="ECO:0000313" key="13">
    <source>
        <dbReference type="WormBase" id="CBG02408"/>
    </source>
</evidence>
<evidence type="ECO:0000256" key="8">
    <source>
        <dbReference type="SAM" id="MobiDB-lite"/>
    </source>
</evidence>
<protein>
    <submittedName>
        <fullName evidence="11">Protein CBG02408</fullName>
    </submittedName>
</protein>
<accession>A8WUE0</accession>
<keyword evidence="4 9" id="KW-1133">Transmembrane helix</keyword>
<dbReference type="Pfam" id="PF08357">
    <property type="entry name" value="SEFIR"/>
    <property type="match status" value="1"/>
</dbReference>
<dbReference type="GO" id="GO:0098797">
    <property type="term" value="C:plasma membrane protein complex"/>
    <property type="evidence" value="ECO:0007669"/>
    <property type="project" value="EnsemblMetazoa"/>
</dbReference>
<evidence type="ECO:0000256" key="6">
    <source>
        <dbReference type="ARBA" id="ARBA00023170"/>
    </source>
</evidence>
<dbReference type="WormBase" id="CBG02408">
    <property type="protein sequence ID" value="CBP45478"/>
    <property type="gene ID" value="WBGene00025467"/>
    <property type="gene designation" value="Cbr-ilcr-2"/>
</dbReference>
<keyword evidence="5 9" id="KW-0472">Membrane</keyword>
<reference evidence="11 12" key="2">
    <citation type="journal article" date="2011" name="PLoS Genet.">
        <title>Caenorhabditis briggsae recombinant inbred line genotypes reveal inter-strain incompatibility and the evolution of recombination.</title>
        <authorList>
            <person name="Ross J.A."/>
            <person name="Koboldt D.C."/>
            <person name="Staisch J.E."/>
            <person name="Chamberlin H.M."/>
            <person name="Gupta B.P."/>
            <person name="Miller R.D."/>
            <person name="Baird S.E."/>
            <person name="Haag E.S."/>
        </authorList>
    </citation>
    <scope>NUCLEOTIDE SEQUENCE [LARGE SCALE GENOMIC DNA]</scope>
    <source>
        <strain evidence="11 12">AF16</strain>
    </source>
</reference>